<dbReference type="CDD" id="cd17039">
    <property type="entry name" value="Ubl_ubiquitin_like"/>
    <property type="match status" value="1"/>
</dbReference>
<dbReference type="EMBL" id="JABANM010011559">
    <property type="protein sequence ID" value="KAF4737502.1"/>
    <property type="molecule type" value="Genomic_DNA"/>
</dbReference>
<accession>A0A7J6SY56</accession>
<dbReference type="InterPro" id="IPR050158">
    <property type="entry name" value="Ubiquitin_ubiquitin-like"/>
</dbReference>
<gene>
    <name evidence="2" type="primary">UB2B_1</name>
    <name evidence="2" type="ORF">FOZ62_004547</name>
</gene>
<dbReference type="InterPro" id="IPR029071">
    <property type="entry name" value="Ubiquitin-like_domsf"/>
</dbReference>
<dbReference type="Pfam" id="PF00240">
    <property type="entry name" value="ubiquitin"/>
    <property type="match status" value="1"/>
</dbReference>
<name>A0A7J6SY56_PEROL</name>
<dbReference type="SUPFAM" id="SSF54236">
    <property type="entry name" value="Ubiquitin-like"/>
    <property type="match status" value="1"/>
</dbReference>
<reference evidence="2 3" key="1">
    <citation type="submission" date="2020-04" db="EMBL/GenBank/DDBJ databases">
        <title>Perkinsus olseni comparative genomics.</title>
        <authorList>
            <person name="Bogema D.R."/>
        </authorList>
    </citation>
    <scope>NUCLEOTIDE SEQUENCE [LARGE SCALE GENOMIC DNA]</scope>
    <source>
        <strain evidence="2">ATCC PRA-205</strain>
    </source>
</reference>
<feature type="non-terminal residue" evidence="2">
    <location>
        <position position="1"/>
    </location>
</feature>
<dbReference type="InterPro" id="IPR019956">
    <property type="entry name" value="Ubiquitin_dom"/>
</dbReference>
<dbReference type="AlphaFoldDB" id="A0A7J6SY56"/>
<organism evidence="2 3">
    <name type="scientific">Perkinsus olseni</name>
    <name type="common">Perkinsus atlanticus</name>
    <dbReference type="NCBI Taxonomy" id="32597"/>
    <lineage>
        <taxon>Eukaryota</taxon>
        <taxon>Sar</taxon>
        <taxon>Alveolata</taxon>
        <taxon>Perkinsozoa</taxon>
        <taxon>Perkinsea</taxon>
        <taxon>Perkinsida</taxon>
        <taxon>Perkinsidae</taxon>
        <taxon>Perkinsus</taxon>
    </lineage>
</organism>
<feature type="domain" description="Ubiquitin-like" evidence="1">
    <location>
        <begin position="105"/>
        <end position="180"/>
    </location>
</feature>
<dbReference type="Proteomes" id="UP000574390">
    <property type="component" value="Unassembled WGS sequence"/>
</dbReference>
<proteinExistence type="predicted"/>
<sequence length="180" mass="19989">NDDVAQLCGVTASELGIEAEGFVRLRVKAVGRLYVKADTFDGGFASIYALSSDSVAWREGYDRNSRLSFNGRHLAKDERLSDRTLSAVRRGAELAVDGCVRGSPFTIFVKDLCGRSLRITCYDHYKTEDVKARIEDFRGISPEAQRLCYSIHQLEDGRPLHSYGITGDSTLHLLLRLLGS</sequence>
<protein>
    <submittedName>
        <fullName evidence="2">Ubiquitin</fullName>
    </submittedName>
</protein>
<dbReference type="PANTHER" id="PTHR10666">
    <property type="entry name" value="UBIQUITIN"/>
    <property type="match status" value="1"/>
</dbReference>
<evidence type="ECO:0000259" key="1">
    <source>
        <dbReference type="PROSITE" id="PS50053"/>
    </source>
</evidence>
<dbReference type="PRINTS" id="PR00348">
    <property type="entry name" value="UBIQUITIN"/>
</dbReference>
<dbReference type="Gene3D" id="3.10.20.90">
    <property type="entry name" value="Phosphatidylinositol 3-kinase Catalytic Subunit, Chain A, domain 1"/>
    <property type="match status" value="1"/>
</dbReference>
<evidence type="ECO:0000313" key="3">
    <source>
        <dbReference type="Proteomes" id="UP000574390"/>
    </source>
</evidence>
<evidence type="ECO:0000313" key="2">
    <source>
        <dbReference type="EMBL" id="KAF4737502.1"/>
    </source>
</evidence>
<dbReference type="PROSITE" id="PS50053">
    <property type="entry name" value="UBIQUITIN_2"/>
    <property type="match status" value="1"/>
</dbReference>
<dbReference type="InterPro" id="IPR000626">
    <property type="entry name" value="Ubiquitin-like_dom"/>
</dbReference>
<dbReference type="SMART" id="SM00213">
    <property type="entry name" value="UBQ"/>
    <property type="match status" value="1"/>
</dbReference>
<comment type="caution">
    <text evidence="2">The sequence shown here is derived from an EMBL/GenBank/DDBJ whole genome shotgun (WGS) entry which is preliminary data.</text>
</comment>